<keyword evidence="10" id="KW-1185">Reference proteome</keyword>
<comment type="subcellular location">
    <subcellularLocation>
        <location evidence="1">Cell inner membrane</location>
        <topology evidence="1">Multi-pass membrane protein</topology>
    </subcellularLocation>
    <subcellularLocation>
        <location evidence="8">Cell membrane</location>
        <topology evidence="8">Multi-pass membrane protein</topology>
    </subcellularLocation>
</comment>
<dbReference type="InterPro" id="IPR035906">
    <property type="entry name" value="MetI-like_sf"/>
</dbReference>
<evidence type="ECO:0000256" key="2">
    <source>
        <dbReference type="ARBA" id="ARBA00022448"/>
    </source>
</evidence>
<dbReference type="KEGG" id="pbk:Back11_41540"/>
<proteinExistence type="inferred from homology"/>
<evidence type="ECO:0000256" key="8">
    <source>
        <dbReference type="RuleBase" id="RU363032"/>
    </source>
</evidence>
<dbReference type="PANTHER" id="PTHR43357:SF4">
    <property type="entry name" value="INNER MEMBRANE ABC TRANSPORTER PERMEASE PROTEIN YDCV"/>
    <property type="match status" value="1"/>
</dbReference>
<keyword evidence="7 8" id="KW-0472">Membrane</keyword>
<evidence type="ECO:0000256" key="6">
    <source>
        <dbReference type="ARBA" id="ARBA00022989"/>
    </source>
</evidence>
<dbReference type="AlphaFoldDB" id="A0A3G9JIG3"/>
<keyword evidence="5 8" id="KW-0812">Transmembrane</keyword>
<dbReference type="SUPFAM" id="SSF161098">
    <property type="entry name" value="MetI-like"/>
    <property type="match status" value="1"/>
</dbReference>
<accession>A0A3G9JIG3</accession>
<keyword evidence="6 8" id="KW-1133">Transmembrane helix</keyword>
<sequence length="296" mass="32658">MKVKQRKRRNRRFRFYHAVLAIMLIYLFVPMLATLLYALAGTWQTTILPESWTLHWFADLLQDARFGESFLRSLFVCGFSLILGAAVITPAVMIISLEFPRWQKVLSFLALLPYAIPGVVAAVGLLRLYSSGPLPISGTVWLLSAAYVIAIMPYMYQGVRGSLQAFQAGALLEAATLLGANRWRAYRYVLLPNLLPGLTVSMLLSFAVLLGEFVLANLLVGGHYETVQLYLYRRQSESGHLSSAVAFTYFVLVLIVSGVMLQLSKRMFAAPAQVEGPAIMGGAASAMNAQEGRKLG</sequence>
<dbReference type="PANTHER" id="PTHR43357">
    <property type="entry name" value="INNER MEMBRANE ABC TRANSPORTER PERMEASE PROTEIN YDCV"/>
    <property type="match status" value="1"/>
</dbReference>
<feature type="transmembrane region" description="Helical" evidence="8">
    <location>
        <begin position="105"/>
        <end position="126"/>
    </location>
</feature>
<evidence type="ECO:0000313" key="10">
    <source>
        <dbReference type="Proteomes" id="UP000275368"/>
    </source>
</evidence>
<evidence type="ECO:0000256" key="1">
    <source>
        <dbReference type="ARBA" id="ARBA00004429"/>
    </source>
</evidence>
<comment type="similarity">
    <text evidence="8">Belongs to the binding-protein-dependent transport system permease family.</text>
</comment>
<evidence type="ECO:0000256" key="3">
    <source>
        <dbReference type="ARBA" id="ARBA00022475"/>
    </source>
</evidence>
<dbReference type="GO" id="GO:0005886">
    <property type="term" value="C:plasma membrane"/>
    <property type="evidence" value="ECO:0007669"/>
    <property type="project" value="UniProtKB-SubCell"/>
</dbReference>
<keyword evidence="2 8" id="KW-0813">Transport</keyword>
<organism evidence="9 10">
    <name type="scientific">Paenibacillus baekrokdamisoli</name>
    <dbReference type="NCBI Taxonomy" id="1712516"/>
    <lineage>
        <taxon>Bacteria</taxon>
        <taxon>Bacillati</taxon>
        <taxon>Bacillota</taxon>
        <taxon>Bacilli</taxon>
        <taxon>Bacillales</taxon>
        <taxon>Paenibacillaceae</taxon>
        <taxon>Paenibacillus</taxon>
    </lineage>
</organism>
<feature type="transmembrane region" description="Helical" evidence="8">
    <location>
        <begin position="15"/>
        <end position="40"/>
    </location>
</feature>
<feature type="transmembrane region" description="Helical" evidence="8">
    <location>
        <begin position="138"/>
        <end position="156"/>
    </location>
</feature>
<protein>
    <submittedName>
        <fullName evidence="9">ABC transporter permease</fullName>
    </submittedName>
</protein>
<dbReference type="GO" id="GO:0055085">
    <property type="term" value="P:transmembrane transport"/>
    <property type="evidence" value="ECO:0007669"/>
    <property type="project" value="InterPro"/>
</dbReference>
<keyword evidence="4" id="KW-0997">Cell inner membrane</keyword>
<evidence type="ECO:0000256" key="5">
    <source>
        <dbReference type="ARBA" id="ARBA00022692"/>
    </source>
</evidence>
<dbReference type="Pfam" id="PF00528">
    <property type="entry name" value="BPD_transp_1"/>
    <property type="match status" value="1"/>
</dbReference>
<feature type="transmembrane region" description="Helical" evidence="8">
    <location>
        <begin position="70"/>
        <end position="93"/>
    </location>
</feature>
<gene>
    <name evidence="9" type="ORF">Back11_41540</name>
</gene>
<name>A0A3G9JIG3_9BACL</name>
<dbReference type="EMBL" id="AP019308">
    <property type="protein sequence ID" value="BBH22809.1"/>
    <property type="molecule type" value="Genomic_DNA"/>
</dbReference>
<evidence type="ECO:0000313" key="9">
    <source>
        <dbReference type="EMBL" id="BBH22809.1"/>
    </source>
</evidence>
<dbReference type="CDD" id="cd06261">
    <property type="entry name" value="TM_PBP2"/>
    <property type="match status" value="1"/>
</dbReference>
<dbReference type="Gene3D" id="1.10.3720.10">
    <property type="entry name" value="MetI-like"/>
    <property type="match status" value="1"/>
</dbReference>
<evidence type="ECO:0000256" key="4">
    <source>
        <dbReference type="ARBA" id="ARBA00022519"/>
    </source>
</evidence>
<dbReference type="InterPro" id="IPR000515">
    <property type="entry name" value="MetI-like"/>
</dbReference>
<dbReference type="PROSITE" id="PS50928">
    <property type="entry name" value="ABC_TM1"/>
    <property type="match status" value="1"/>
</dbReference>
<evidence type="ECO:0000256" key="7">
    <source>
        <dbReference type="ARBA" id="ARBA00023136"/>
    </source>
</evidence>
<feature type="transmembrane region" description="Helical" evidence="8">
    <location>
        <begin position="194"/>
        <end position="220"/>
    </location>
</feature>
<feature type="transmembrane region" description="Helical" evidence="8">
    <location>
        <begin position="240"/>
        <end position="261"/>
    </location>
</feature>
<dbReference type="RefSeq" id="WP_232015884.1">
    <property type="nucleotide sequence ID" value="NZ_AP019308.1"/>
</dbReference>
<keyword evidence="3" id="KW-1003">Cell membrane</keyword>
<dbReference type="Proteomes" id="UP000275368">
    <property type="component" value="Chromosome"/>
</dbReference>
<reference evidence="9 10" key="1">
    <citation type="submission" date="2018-11" db="EMBL/GenBank/DDBJ databases">
        <title>Complete genome sequence of Paenibacillus baekrokdamisoli strain KCTC 33723.</title>
        <authorList>
            <person name="Kang S.W."/>
            <person name="Lee K.C."/>
            <person name="Kim K.K."/>
            <person name="Kim J.S."/>
            <person name="Kim D.S."/>
            <person name="Ko S.H."/>
            <person name="Yang S.H."/>
            <person name="Lee J.S."/>
        </authorList>
    </citation>
    <scope>NUCLEOTIDE SEQUENCE [LARGE SCALE GENOMIC DNA]</scope>
    <source>
        <strain evidence="9 10">KCTC 33723</strain>
    </source>
</reference>